<dbReference type="AlphaFoldDB" id="A0AAE4Y826"/>
<feature type="compositionally biased region" description="Basic residues" evidence="3">
    <location>
        <begin position="143"/>
        <end position="154"/>
    </location>
</feature>
<dbReference type="GO" id="GO:0005509">
    <property type="term" value="F:calcium ion binding"/>
    <property type="evidence" value="ECO:0007669"/>
    <property type="project" value="InterPro"/>
</dbReference>
<name>A0AAE4Y826_9RHOB</name>
<keyword evidence="1" id="KW-0479">Metal-binding</keyword>
<protein>
    <recommendedName>
        <fullName evidence="5">EF-hand domain-containing protein</fullName>
    </recommendedName>
</protein>
<feature type="chain" id="PRO_5042247490" description="EF-hand domain-containing protein" evidence="4">
    <location>
        <begin position="27"/>
        <end position="166"/>
    </location>
</feature>
<dbReference type="Proteomes" id="UP001193501">
    <property type="component" value="Unassembled WGS sequence"/>
</dbReference>
<evidence type="ECO:0000256" key="3">
    <source>
        <dbReference type="SAM" id="MobiDB-lite"/>
    </source>
</evidence>
<evidence type="ECO:0000313" key="6">
    <source>
        <dbReference type="EMBL" id="NBZ87687.1"/>
    </source>
</evidence>
<dbReference type="InterPro" id="IPR018247">
    <property type="entry name" value="EF_Hand_1_Ca_BS"/>
</dbReference>
<dbReference type="InterPro" id="IPR011992">
    <property type="entry name" value="EF-hand-dom_pair"/>
</dbReference>
<evidence type="ECO:0000256" key="4">
    <source>
        <dbReference type="SAM" id="SignalP"/>
    </source>
</evidence>
<evidence type="ECO:0000313" key="7">
    <source>
        <dbReference type="Proteomes" id="UP001193501"/>
    </source>
</evidence>
<dbReference type="Pfam" id="PF13202">
    <property type="entry name" value="EF-hand_5"/>
    <property type="match status" value="2"/>
</dbReference>
<comment type="caution">
    <text evidence="6">The sequence shown here is derived from an EMBL/GenBank/DDBJ whole genome shotgun (WGS) entry which is preliminary data.</text>
</comment>
<evidence type="ECO:0000256" key="1">
    <source>
        <dbReference type="ARBA" id="ARBA00022723"/>
    </source>
</evidence>
<dbReference type="RefSeq" id="WP_168774501.1">
    <property type="nucleotide sequence ID" value="NZ_JAABNR010000007.1"/>
</dbReference>
<feature type="region of interest" description="Disordered" evidence="3">
    <location>
        <begin position="136"/>
        <end position="166"/>
    </location>
</feature>
<dbReference type="PANTHER" id="PTHR10827">
    <property type="entry name" value="RETICULOCALBIN"/>
    <property type="match status" value="1"/>
</dbReference>
<dbReference type="EMBL" id="JAABNR010000007">
    <property type="protein sequence ID" value="NBZ87687.1"/>
    <property type="molecule type" value="Genomic_DNA"/>
</dbReference>
<keyword evidence="2" id="KW-0677">Repeat</keyword>
<accession>A0AAE4Y826</accession>
<dbReference type="Pfam" id="PF13499">
    <property type="entry name" value="EF-hand_7"/>
    <property type="match status" value="1"/>
</dbReference>
<reference evidence="6" key="1">
    <citation type="submission" date="2020-01" db="EMBL/GenBank/DDBJ databases">
        <authorList>
            <person name="Chen W.-M."/>
        </authorList>
    </citation>
    <scope>NUCLEOTIDE SEQUENCE</scope>
    <source>
        <strain evidence="6">CYK-10</strain>
    </source>
</reference>
<proteinExistence type="predicted"/>
<dbReference type="Gene3D" id="1.10.238.10">
    <property type="entry name" value="EF-hand"/>
    <property type="match status" value="2"/>
</dbReference>
<keyword evidence="4" id="KW-0732">Signal</keyword>
<feature type="signal peptide" evidence="4">
    <location>
        <begin position="1"/>
        <end position="26"/>
    </location>
</feature>
<dbReference type="PROSITE" id="PS50222">
    <property type="entry name" value="EF_HAND_2"/>
    <property type="match status" value="1"/>
</dbReference>
<feature type="domain" description="EF-hand" evidence="5">
    <location>
        <begin position="84"/>
        <end position="119"/>
    </location>
</feature>
<dbReference type="SUPFAM" id="SSF47473">
    <property type="entry name" value="EF-hand"/>
    <property type="match status" value="1"/>
</dbReference>
<organism evidence="6 7">
    <name type="scientific">Stagnihabitans tardus</name>
    <dbReference type="NCBI Taxonomy" id="2699202"/>
    <lineage>
        <taxon>Bacteria</taxon>
        <taxon>Pseudomonadati</taxon>
        <taxon>Pseudomonadota</taxon>
        <taxon>Alphaproteobacteria</taxon>
        <taxon>Rhodobacterales</taxon>
        <taxon>Paracoccaceae</taxon>
        <taxon>Stagnihabitans</taxon>
    </lineage>
</organism>
<sequence length="166" mass="17560">MKMTHKTLGLSVIALAAALFATASVADNMGAGMMGADADKDGKVTQAEFEAWRTSRLVSVDADKDGKLSVDELVAARMKEAETRAKAMAERMIARQDTDKDGKLSAEELVAAPMPGFEMLDANKDGAIDQAEMQAMRGDHGPRGGKGRHGHHKGGMMGDEMPEGGN</sequence>
<gene>
    <name evidence="6" type="ORF">GV832_08860</name>
</gene>
<evidence type="ECO:0000259" key="5">
    <source>
        <dbReference type="PROSITE" id="PS50222"/>
    </source>
</evidence>
<dbReference type="InterPro" id="IPR002048">
    <property type="entry name" value="EF_hand_dom"/>
</dbReference>
<keyword evidence="7" id="KW-1185">Reference proteome</keyword>
<dbReference type="PANTHER" id="PTHR10827:SF98">
    <property type="entry name" value="45 KDA CALCIUM-BINDING PROTEIN"/>
    <property type="match status" value="1"/>
</dbReference>
<dbReference type="PROSITE" id="PS00018">
    <property type="entry name" value="EF_HAND_1"/>
    <property type="match status" value="4"/>
</dbReference>
<evidence type="ECO:0000256" key="2">
    <source>
        <dbReference type="ARBA" id="ARBA00022737"/>
    </source>
</evidence>